<dbReference type="EMBL" id="JAJEQM010000012">
    <property type="protein sequence ID" value="MCC2210965.1"/>
    <property type="molecule type" value="Genomic_DNA"/>
</dbReference>
<keyword evidence="5" id="KW-0862">Zinc</keyword>
<dbReference type="InterPro" id="IPR025657">
    <property type="entry name" value="RadC_JAB"/>
</dbReference>
<evidence type="ECO:0000256" key="6">
    <source>
        <dbReference type="ARBA" id="ARBA00023049"/>
    </source>
</evidence>
<dbReference type="InterPro" id="IPR001405">
    <property type="entry name" value="UPF0758"/>
</dbReference>
<evidence type="ECO:0000256" key="3">
    <source>
        <dbReference type="ARBA" id="ARBA00022723"/>
    </source>
</evidence>
<dbReference type="GO" id="GO:0008237">
    <property type="term" value="F:metallopeptidase activity"/>
    <property type="evidence" value="ECO:0007669"/>
    <property type="project" value="UniProtKB-KW"/>
</dbReference>
<dbReference type="Gene3D" id="3.40.140.10">
    <property type="entry name" value="Cytidine Deaminase, domain 2"/>
    <property type="match status" value="1"/>
</dbReference>
<dbReference type="Pfam" id="PF04002">
    <property type="entry name" value="RadC"/>
    <property type="match status" value="1"/>
</dbReference>
<dbReference type="AlphaFoldDB" id="A0AAE3DZA6"/>
<dbReference type="InterPro" id="IPR020891">
    <property type="entry name" value="UPF0758_CS"/>
</dbReference>
<gene>
    <name evidence="8" type="ORF">LKE05_09220</name>
</gene>
<dbReference type="GO" id="GO:0006508">
    <property type="term" value="P:proteolysis"/>
    <property type="evidence" value="ECO:0007669"/>
    <property type="project" value="UniProtKB-KW"/>
</dbReference>
<dbReference type="PROSITE" id="PS01302">
    <property type="entry name" value="UPF0758"/>
    <property type="match status" value="1"/>
</dbReference>
<keyword evidence="3" id="KW-0479">Metal-binding</keyword>
<dbReference type="PANTHER" id="PTHR30471:SF3">
    <property type="entry name" value="UPF0758 PROTEIN YEES-RELATED"/>
    <property type="match status" value="1"/>
</dbReference>
<dbReference type="SUPFAM" id="SSF102712">
    <property type="entry name" value="JAB1/MPN domain"/>
    <property type="match status" value="1"/>
</dbReference>
<dbReference type="PANTHER" id="PTHR30471">
    <property type="entry name" value="DNA REPAIR PROTEIN RADC"/>
    <property type="match status" value="1"/>
</dbReference>
<dbReference type="GO" id="GO:0046872">
    <property type="term" value="F:metal ion binding"/>
    <property type="evidence" value="ECO:0007669"/>
    <property type="project" value="UniProtKB-KW"/>
</dbReference>
<evidence type="ECO:0000259" key="7">
    <source>
        <dbReference type="PROSITE" id="PS50249"/>
    </source>
</evidence>
<reference evidence="8 9" key="1">
    <citation type="submission" date="2021-10" db="EMBL/GenBank/DDBJ databases">
        <title>Anaerobic single-cell dispensing facilitates the cultivation of human gut bacteria.</title>
        <authorList>
            <person name="Afrizal A."/>
        </authorList>
    </citation>
    <scope>NUCLEOTIDE SEQUENCE [LARGE SCALE GENOMIC DNA]</scope>
    <source>
        <strain evidence="8 9">CLA-AA-H232</strain>
    </source>
</reference>
<name>A0AAE3DZA6_9FIRM</name>
<evidence type="ECO:0000256" key="1">
    <source>
        <dbReference type="ARBA" id="ARBA00010243"/>
    </source>
</evidence>
<comment type="caution">
    <text evidence="8">The sequence shown here is derived from an EMBL/GenBank/DDBJ whole genome shotgun (WGS) entry which is preliminary data.</text>
</comment>
<dbReference type="CDD" id="cd08071">
    <property type="entry name" value="MPN_DUF2466"/>
    <property type="match status" value="1"/>
</dbReference>
<dbReference type="InterPro" id="IPR037518">
    <property type="entry name" value="MPN"/>
</dbReference>
<protein>
    <recommendedName>
        <fullName evidence="7">MPN domain-containing protein</fullName>
    </recommendedName>
</protein>
<keyword evidence="9" id="KW-1185">Reference proteome</keyword>
<keyword evidence="4" id="KW-0378">Hydrolase</keyword>
<keyword evidence="6" id="KW-0482">Metalloprotease</keyword>
<accession>A0AAE3DZA6</accession>
<evidence type="ECO:0000313" key="9">
    <source>
        <dbReference type="Proteomes" id="UP001198242"/>
    </source>
</evidence>
<dbReference type="Proteomes" id="UP001198242">
    <property type="component" value="Unassembled WGS sequence"/>
</dbReference>
<sequence>MDTNNHKGHRKRMREDFEKGGFKTWQKHKVLEYLLYNVIPVADTNDIAHNLIKECGGFVNVFHTSKKRLMSIDGVGEKTADYICSLGEFIQYYNTEKYNTDVFVLNSETSENYLCNLFDGKNRECCYMICLDPKNRIINQEMLFEGSFESVELDVAKVLRSAVKSDASQVVFTHNHPSGILKPSNADLVTTQALEHTLFFAGIKMLDHIIVADGKCMSILPYLKGSGMNAKINREIKKNNRR</sequence>
<comment type="similarity">
    <text evidence="1">Belongs to the UPF0758 family.</text>
</comment>
<dbReference type="RefSeq" id="WP_308456620.1">
    <property type="nucleotide sequence ID" value="NZ_JAJEQM010000012.1"/>
</dbReference>
<evidence type="ECO:0000256" key="5">
    <source>
        <dbReference type="ARBA" id="ARBA00022833"/>
    </source>
</evidence>
<evidence type="ECO:0000256" key="4">
    <source>
        <dbReference type="ARBA" id="ARBA00022801"/>
    </source>
</evidence>
<dbReference type="PROSITE" id="PS50249">
    <property type="entry name" value="MPN"/>
    <property type="match status" value="1"/>
</dbReference>
<feature type="domain" description="MPN" evidence="7">
    <location>
        <begin position="97"/>
        <end position="225"/>
    </location>
</feature>
<evidence type="ECO:0000313" key="8">
    <source>
        <dbReference type="EMBL" id="MCC2210965.1"/>
    </source>
</evidence>
<evidence type="ECO:0000256" key="2">
    <source>
        <dbReference type="ARBA" id="ARBA00022670"/>
    </source>
</evidence>
<proteinExistence type="inferred from homology"/>
<keyword evidence="2" id="KW-0645">Protease</keyword>
<organism evidence="8 9">
    <name type="scientific">Hominilimicola fabiformis</name>
    <dbReference type="NCBI Taxonomy" id="2885356"/>
    <lineage>
        <taxon>Bacteria</taxon>
        <taxon>Bacillati</taxon>
        <taxon>Bacillota</taxon>
        <taxon>Clostridia</taxon>
        <taxon>Eubacteriales</taxon>
        <taxon>Oscillospiraceae</taxon>
        <taxon>Hominilimicola</taxon>
    </lineage>
</organism>